<feature type="compositionally biased region" description="Basic and acidic residues" evidence="1">
    <location>
        <begin position="70"/>
        <end position="79"/>
    </location>
</feature>
<gene>
    <name evidence="2" type="ORF">EVAR_1013_1</name>
</gene>
<dbReference type="Proteomes" id="UP000299102">
    <property type="component" value="Unassembled WGS sequence"/>
</dbReference>
<evidence type="ECO:0000256" key="1">
    <source>
        <dbReference type="SAM" id="MobiDB-lite"/>
    </source>
</evidence>
<evidence type="ECO:0000313" key="3">
    <source>
        <dbReference type="Proteomes" id="UP000299102"/>
    </source>
</evidence>
<keyword evidence="3" id="KW-1185">Reference proteome</keyword>
<feature type="region of interest" description="Disordered" evidence="1">
    <location>
        <begin position="1"/>
        <end position="106"/>
    </location>
</feature>
<protein>
    <submittedName>
        <fullName evidence="2">Uncharacterized protein</fullName>
    </submittedName>
</protein>
<feature type="compositionally biased region" description="Polar residues" evidence="1">
    <location>
        <begin position="81"/>
        <end position="92"/>
    </location>
</feature>
<proteinExistence type="predicted"/>
<comment type="caution">
    <text evidence="2">The sequence shown here is derived from an EMBL/GenBank/DDBJ whole genome shotgun (WGS) entry which is preliminary data.</text>
</comment>
<feature type="compositionally biased region" description="Polar residues" evidence="1">
    <location>
        <begin position="52"/>
        <end position="66"/>
    </location>
</feature>
<name>A0A4C1SEL7_EUMVA</name>
<evidence type="ECO:0000313" key="2">
    <source>
        <dbReference type="EMBL" id="GBP00484.1"/>
    </source>
</evidence>
<accession>A0A4C1SEL7</accession>
<feature type="compositionally biased region" description="Low complexity" evidence="1">
    <location>
        <begin position="23"/>
        <end position="48"/>
    </location>
</feature>
<organism evidence="2 3">
    <name type="scientific">Eumeta variegata</name>
    <name type="common">Bagworm moth</name>
    <name type="synonym">Eumeta japonica</name>
    <dbReference type="NCBI Taxonomy" id="151549"/>
    <lineage>
        <taxon>Eukaryota</taxon>
        <taxon>Metazoa</taxon>
        <taxon>Ecdysozoa</taxon>
        <taxon>Arthropoda</taxon>
        <taxon>Hexapoda</taxon>
        <taxon>Insecta</taxon>
        <taxon>Pterygota</taxon>
        <taxon>Neoptera</taxon>
        <taxon>Endopterygota</taxon>
        <taxon>Lepidoptera</taxon>
        <taxon>Glossata</taxon>
        <taxon>Ditrysia</taxon>
        <taxon>Tineoidea</taxon>
        <taxon>Psychidae</taxon>
        <taxon>Oiketicinae</taxon>
        <taxon>Eumeta</taxon>
    </lineage>
</organism>
<sequence>MENEDTTGRMGKKEKPTSYLKLRTAATPATERTPPSSRSTCSTLSTPPCRGETSTTPDNFQSSAVGSQAIKRDGSDYKNPDINTSGDQNRSGPNPGRIGRPDTSRNPLSLQMLYWNHEGITGKKPENLATLLSSKIFMSSCSAKRNCTPNRS</sequence>
<dbReference type="AlphaFoldDB" id="A0A4C1SEL7"/>
<reference evidence="2 3" key="1">
    <citation type="journal article" date="2019" name="Commun. Biol.">
        <title>The bagworm genome reveals a unique fibroin gene that provides high tensile strength.</title>
        <authorList>
            <person name="Kono N."/>
            <person name="Nakamura H."/>
            <person name="Ohtoshi R."/>
            <person name="Tomita M."/>
            <person name="Numata K."/>
            <person name="Arakawa K."/>
        </authorList>
    </citation>
    <scope>NUCLEOTIDE SEQUENCE [LARGE SCALE GENOMIC DNA]</scope>
</reference>
<dbReference type="EMBL" id="BGZK01000005">
    <property type="protein sequence ID" value="GBP00484.1"/>
    <property type="molecule type" value="Genomic_DNA"/>
</dbReference>